<dbReference type="GO" id="GO:0046677">
    <property type="term" value="P:response to antibiotic"/>
    <property type="evidence" value="ECO:0007669"/>
    <property type="project" value="InterPro"/>
</dbReference>
<dbReference type="InterPro" id="IPR012338">
    <property type="entry name" value="Beta-lactam/transpept-like"/>
</dbReference>
<dbReference type="RefSeq" id="WP_148978072.1">
    <property type="nucleotide sequence ID" value="NZ_JBNILM010000001.1"/>
</dbReference>
<comment type="caution">
    <text evidence="2">The sequence shown here is derived from an EMBL/GenBank/DDBJ whole genome shotgun (WGS) entry which is preliminary data.</text>
</comment>
<dbReference type="PANTHER" id="PTHR35333">
    <property type="entry name" value="BETA-LACTAMASE"/>
    <property type="match status" value="1"/>
</dbReference>
<evidence type="ECO:0000313" key="2">
    <source>
        <dbReference type="EMBL" id="TYS74229.1"/>
    </source>
</evidence>
<dbReference type="Pfam" id="PF13354">
    <property type="entry name" value="Beta-lactamase2"/>
    <property type="match status" value="1"/>
</dbReference>
<keyword evidence="2" id="KW-0378">Hydrolase</keyword>
<dbReference type="InterPro" id="IPR000871">
    <property type="entry name" value="Beta-lactam_class-A"/>
</dbReference>
<sequence>MMGIETNLQLLKERVQAVIDSTAGHVSFVIDDGNGQRLGKDADVTKKAASLIKIPIMMAAFKQVEAGRLNLSDRYSIDTRKIVSGAGVIQFMESDTCFTLGELLTLMIIVSDNTATNQVIDIIGWNVVDDFCREQGLTNTKLERKMMDFKAAEAGLENRTSAHEMVECLKLLYVEDAERAVFSDKSRQKMLRILGGQQLLDKLPFYMDLESVGIANKTGELPGVEHDCGIVTYKGKKLFVAVLIDELVDNSIGKRAIQEIGKVVEEYLKGTISFC</sequence>
<name>A0A5D4TGI6_9BACI</name>
<organism evidence="2 3">
    <name type="scientific">Sutcliffiella horikoshii</name>
    <dbReference type="NCBI Taxonomy" id="79883"/>
    <lineage>
        <taxon>Bacteria</taxon>
        <taxon>Bacillati</taxon>
        <taxon>Bacillota</taxon>
        <taxon>Bacilli</taxon>
        <taxon>Bacillales</taxon>
        <taxon>Bacillaceae</taxon>
        <taxon>Sutcliffiella</taxon>
    </lineage>
</organism>
<protein>
    <submittedName>
        <fullName evidence="2">Serine hydrolase</fullName>
    </submittedName>
</protein>
<reference evidence="2 3" key="1">
    <citation type="submission" date="2019-08" db="EMBL/GenBank/DDBJ databases">
        <title>Bacillus genomes from the desert of Cuatro Cienegas, Coahuila.</title>
        <authorList>
            <person name="Olmedo-Alvarez G."/>
        </authorList>
    </citation>
    <scope>NUCLEOTIDE SEQUENCE [LARGE SCALE GENOMIC DNA]</scope>
    <source>
        <strain evidence="2 3">CH98b_3T</strain>
    </source>
</reference>
<evidence type="ECO:0000313" key="3">
    <source>
        <dbReference type="Proteomes" id="UP000324517"/>
    </source>
</evidence>
<dbReference type="SUPFAM" id="SSF56601">
    <property type="entry name" value="beta-lactamase/transpeptidase-like"/>
    <property type="match status" value="1"/>
</dbReference>
<proteinExistence type="predicted"/>
<dbReference type="GO" id="GO:0030655">
    <property type="term" value="P:beta-lactam antibiotic catabolic process"/>
    <property type="evidence" value="ECO:0007669"/>
    <property type="project" value="InterPro"/>
</dbReference>
<dbReference type="OrthoDB" id="9775096at2"/>
<dbReference type="InterPro" id="IPR045155">
    <property type="entry name" value="Beta-lactam_cat"/>
</dbReference>
<dbReference type="Gene3D" id="3.40.710.10">
    <property type="entry name" value="DD-peptidase/beta-lactamase superfamily"/>
    <property type="match status" value="1"/>
</dbReference>
<evidence type="ECO:0000259" key="1">
    <source>
        <dbReference type="Pfam" id="PF13354"/>
    </source>
</evidence>
<accession>A0A5D4TGI6</accession>
<dbReference type="PANTHER" id="PTHR35333:SF3">
    <property type="entry name" value="BETA-LACTAMASE-TYPE TRANSPEPTIDASE FOLD CONTAINING PROTEIN"/>
    <property type="match status" value="1"/>
</dbReference>
<dbReference type="Proteomes" id="UP000324517">
    <property type="component" value="Unassembled WGS sequence"/>
</dbReference>
<feature type="domain" description="Beta-lactamase class A catalytic" evidence="1">
    <location>
        <begin position="29"/>
        <end position="243"/>
    </location>
</feature>
<dbReference type="AlphaFoldDB" id="A0A5D4TGI6"/>
<gene>
    <name evidence="2" type="ORF">FZC75_00530</name>
</gene>
<dbReference type="GO" id="GO:0008800">
    <property type="term" value="F:beta-lactamase activity"/>
    <property type="evidence" value="ECO:0007669"/>
    <property type="project" value="InterPro"/>
</dbReference>
<dbReference type="EMBL" id="VTET01000001">
    <property type="protein sequence ID" value="TYS74229.1"/>
    <property type="molecule type" value="Genomic_DNA"/>
</dbReference>